<proteinExistence type="predicted"/>
<evidence type="ECO:0000256" key="2">
    <source>
        <dbReference type="ARBA" id="ARBA00022692"/>
    </source>
</evidence>
<feature type="transmembrane region" description="Helical" evidence="6">
    <location>
        <begin position="356"/>
        <end position="380"/>
    </location>
</feature>
<evidence type="ECO:0000256" key="4">
    <source>
        <dbReference type="ARBA" id="ARBA00023136"/>
    </source>
</evidence>
<sequence length="414" mass="43658">MRPQQAGLQAQSVSAAAPSEEQLERWRRYLANERSEAAVYKTLAARQKNPEDREILSKIAEAESRHQRYWLDKLGDQLGTPRKADFNTRLLGFLAKVFGSVFTLALMQSAESRSPYLADEDASDQLAMDEKVHAEVVRGLATRSRERMSGTFRAAVFGVNDGLVSNLALVLGVLGSGVGSTVVLITGVSGLLAGALSMAAGEFISVRSQNELLGASTPQTSSSAMAANVDVEANELALVFRARGMSEAEAQYKADQLFARISHSAESYAERFSGGGHSPENPSPENHNLENPGPENPSPENPSTEVRGGEAAEDEEFTEAHTPGGAWEAAISSFCFFAGGALLPILPFIFGASTTLGAVIAVVLVSLALLITGAVTGILSGKPPAWRGLRQLLIGLGAAGITYLLGLAFGGVVG</sequence>
<reference evidence="7" key="1">
    <citation type="submission" date="2023-05" db="EMBL/GenBank/DDBJ databases">
        <title>Metabolic capabilities are highly conserved among human nasal-associated Corynebacterium species in pangenomic analyses.</title>
        <authorList>
            <person name="Tran T.H."/>
            <person name="Roberts A.Q."/>
            <person name="Escapa I.F."/>
            <person name="Gao W."/>
            <person name="Conlan S."/>
            <person name="Kong H."/>
            <person name="Segre J.A."/>
            <person name="Kelly M.S."/>
            <person name="Lemon K.P."/>
        </authorList>
    </citation>
    <scope>NUCLEOTIDE SEQUENCE</scope>
    <source>
        <strain evidence="7">KPL2773</strain>
    </source>
</reference>
<gene>
    <name evidence="7" type="ORF">QPX42_03260</name>
</gene>
<evidence type="ECO:0000313" key="8">
    <source>
        <dbReference type="Proteomes" id="UP001224412"/>
    </source>
</evidence>
<evidence type="ECO:0000313" key="7">
    <source>
        <dbReference type="EMBL" id="MDK4306570.1"/>
    </source>
</evidence>
<keyword evidence="4 6" id="KW-0472">Membrane</keyword>
<feature type="transmembrane region" description="Helical" evidence="6">
    <location>
        <begin position="167"/>
        <end position="200"/>
    </location>
</feature>
<protein>
    <submittedName>
        <fullName evidence="7">VIT1/CCC1 transporter family protein</fullName>
    </submittedName>
</protein>
<feature type="transmembrane region" description="Helical" evidence="6">
    <location>
        <begin position="392"/>
        <end position="413"/>
    </location>
</feature>
<accession>A0AAP4F8T6</accession>
<dbReference type="SUPFAM" id="SSF47240">
    <property type="entry name" value="Ferritin-like"/>
    <property type="match status" value="1"/>
</dbReference>
<dbReference type="GO" id="GO:0005384">
    <property type="term" value="F:manganese ion transmembrane transporter activity"/>
    <property type="evidence" value="ECO:0007669"/>
    <property type="project" value="InterPro"/>
</dbReference>
<name>A0AAP4F8T6_9CORY</name>
<dbReference type="CDD" id="cd02433">
    <property type="entry name" value="Nodulin-21_like_2"/>
    <property type="match status" value="1"/>
</dbReference>
<dbReference type="Proteomes" id="UP001224412">
    <property type="component" value="Unassembled WGS sequence"/>
</dbReference>
<comment type="subcellular location">
    <subcellularLocation>
        <location evidence="1">Endomembrane system</location>
        <topology evidence="1">Multi-pass membrane protein</topology>
    </subcellularLocation>
</comment>
<feature type="region of interest" description="Disordered" evidence="5">
    <location>
        <begin position="269"/>
        <end position="322"/>
    </location>
</feature>
<dbReference type="RefSeq" id="WP_284589020.1">
    <property type="nucleotide sequence ID" value="NZ_JASNUC010000008.1"/>
</dbReference>
<evidence type="ECO:0000256" key="1">
    <source>
        <dbReference type="ARBA" id="ARBA00004127"/>
    </source>
</evidence>
<dbReference type="GO" id="GO:0030026">
    <property type="term" value="P:intracellular manganese ion homeostasis"/>
    <property type="evidence" value="ECO:0007669"/>
    <property type="project" value="InterPro"/>
</dbReference>
<evidence type="ECO:0000256" key="3">
    <source>
        <dbReference type="ARBA" id="ARBA00022989"/>
    </source>
</evidence>
<keyword evidence="3 6" id="KW-1133">Transmembrane helix</keyword>
<dbReference type="AlphaFoldDB" id="A0AAP4F8T6"/>
<keyword evidence="2 6" id="KW-0812">Transmembrane</keyword>
<dbReference type="Gene3D" id="1.20.120.660">
    <property type="entry name" value="IL-4 antagonist (De novo design) like domain"/>
    <property type="match status" value="1"/>
</dbReference>
<dbReference type="CDD" id="cd01044">
    <property type="entry name" value="Ferritin_CCC1_N"/>
    <property type="match status" value="1"/>
</dbReference>
<dbReference type="EMBL" id="JASNVH010000004">
    <property type="protein sequence ID" value="MDK4306570.1"/>
    <property type="molecule type" value="Genomic_DNA"/>
</dbReference>
<feature type="transmembrane region" description="Helical" evidence="6">
    <location>
        <begin position="329"/>
        <end position="350"/>
    </location>
</feature>
<dbReference type="GO" id="GO:0012505">
    <property type="term" value="C:endomembrane system"/>
    <property type="evidence" value="ECO:0007669"/>
    <property type="project" value="UniProtKB-SubCell"/>
</dbReference>
<dbReference type="InterPro" id="IPR009078">
    <property type="entry name" value="Ferritin-like_SF"/>
</dbReference>
<comment type="caution">
    <text evidence="7">The sequence shown here is derived from an EMBL/GenBank/DDBJ whole genome shotgun (WGS) entry which is preliminary data.</text>
</comment>
<organism evidence="7 8">
    <name type="scientific">Corynebacterium pseudodiphtheriticum</name>
    <dbReference type="NCBI Taxonomy" id="37637"/>
    <lineage>
        <taxon>Bacteria</taxon>
        <taxon>Bacillati</taxon>
        <taxon>Actinomycetota</taxon>
        <taxon>Actinomycetes</taxon>
        <taxon>Mycobacteriales</taxon>
        <taxon>Corynebacteriaceae</taxon>
        <taxon>Corynebacterium</taxon>
    </lineage>
</organism>
<evidence type="ECO:0000256" key="6">
    <source>
        <dbReference type="SAM" id="Phobius"/>
    </source>
</evidence>
<dbReference type="InterPro" id="IPR039376">
    <property type="entry name" value="Ferritin_CCC1_N"/>
</dbReference>
<dbReference type="InterPro" id="IPR008217">
    <property type="entry name" value="Ccc1_fam"/>
</dbReference>
<dbReference type="PANTHER" id="PTHR31851">
    <property type="entry name" value="FE(2+)/MN(2+) TRANSPORTER PCL1"/>
    <property type="match status" value="1"/>
</dbReference>
<evidence type="ECO:0000256" key="5">
    <source>
        <dbReference type="SAM" id="MobiDB-lite"/>
    </source>
</evidence>
<dbReference type="Pfam" id="PF01988">
    <property type="entry name" value="VIT1"/>
    <property type="match status" value="1"/>
</dbReference>